<dbReference type="RefSeq" id="WP_141190055.1">
    <property type="nucleotide sequence ID" value="NZ_JBHUMR010000014.1"/>
</dbReference>
<keyword evidence="1" id="KW-0812">Transmembrane</keyword>
<keyword evidence="1" id="KW-0472">Membrane</keyword>
<dbReference type="InterPro" id="IPR036680">
    <property type="entry name" value="SPOR-like_sf"/>
</dbReference>
<dbReference type="Proteomes" id="UP001597458">
    <property type="component" value="Unassembled WGS sequence"/>
</dbReference>
<dbReference type="SUPFAM" id="SSF110997">
    <property type="entry name" value="Sporulation related repeat"/>
    <property type="match status" value="1"/>
</dbReference>
<feature type="transmembrane region" description="Helical" evidence="1">
    <location>
        <begin position="109"/>
        <end position="130"/>
    </location>
</feature>
<proteinExistence type="predicted"/>
<evidence type="ECO:0000313" key="2">
    <source>
        <dbReference type="EMBL" id="MFD2618164.1"/>
    </source>
</evidence>
<evidence type="ECO:0000313" key="3">
    <source>
        <dbReference type="Proteomes" id="UP001597458"/>
    </source>
</evidence>
<dbReference type="Gene3D" id="3.30.70.1070">
    <property type="entry name" value="Sporulation related repeat"/>
    <property type="match status" value="1"/>
</dbReference>
<name>A0ABW5PU58_9BACI</name>
<keyword evidence="1" id="KW-1133">Transmembrane helix</keyword>
<protein>
    <submittedName>
        <fullName evidence="2">SPOR domain-containing protein</fullName>
    </submittedName>
</protein>
<reference evidence="3" key="1">
    <citation type="journal article" date="2019" name="Int. J. Syst. Evol. Microbiol.">
        <title>The Global Catalogue of Microorganisms (GCM) 10K type strain sequencing project: providing services to taxonomists for standard genome sequencing and annotation.</title>
        <authorList>
            <consortium name="The Broad Institute Genomics Platform"/>
            <consortium name="The Broad Institute Genome Sequencing Center for Infectious Disease"/>
            <person name="Wu L."/>
            <person name="Ma J."/>
        </authorList>
    </citation>
    <scope>NUCLEOTIDE SEQUENCE [LARGE SCALE GENOMIC DNA]</scope>
    <source>
        <strain evidence="3">TISTR 2241</strain>
    </source>
</reference>
<gene>
    <name evidence="2" type="ORF">ACFSTF_12680</name>
</gene>
<dbReference type="EMBL" id="JBHUMR010000014">
    <property type="protein sequence ID" value="MFD2618164.1"/>
    <property type="molecule type" value="Genomic_DNA"/>
</dbReference>
<organism evidence="2 3">
    <name type="scientific">Terrilactibacillus laevilacticus</name>
    <dbReference type="NCBI Taxonomy" id="1380157"/>
    <lineage>
        <taxon>Bacteria</taxon>
        <taxon>Bacillati</taxon>
        <taxon>Bacillota</taxon>
        <taxon>Bacilli</taxon>
        <taxon>Bacillales</taxon>
        <taxon>Bacillaceae</taxon>
        <taxon>Terrilactibacillus</taxon>
    </lineage>
</organism>
<sequence>MTFDKDKKRSDITILINGKEHDMVDWVNSETAATQSEKTLNWRESFKEDQDAYKGKEKEPFATSHEFNQHYQLNKKKRKSLTKRKKVYNGYAHKKKNIMNSPSISIHSWIPIFAAVIVGLGLGFSLLLYFSSQQDASKKALEAQTVNGTPNSNEAQAASKTYDLNQELYVIQAGVFSDSAQANKKIKQLNRKKVSAAPFENNRQYSVMIQMSTNQKQNDQLAKLYKKKHISIYTKSFTIKNNNSTLLKSNSVASFMYSGKGLVQQLMSVIQTMRLSGGKTDVSQKVKKITVSKVKWELPSSAKLKTMSSQNQQDIKSFYNNLTNAIIQVNALKDDWNDQRGYQCEQNIIQALSKYERILNES</sequence>
<evidence type="ECO:0000256" key="1">
    <source>
        <dbReference type="SAM" id="Phobius"/>
    </source>
</evidence>
<keyword evidence="3" id="KW-1185">Reference proteome</keyword>
<comment type="caution">
    <text evidence="2">The sequence shown here is derived from an EMBL/GenBank/DDBJ whole genome shotgun (WGS) entry which is preliminary data.</text>
</comment>
<accession>A0ABW5PU58</accession>